<dbReference type="EMBL" id="JADIME010000084">
    <property type="protein sequence ID" value="MBO8465914.1"/>
    <property type="molecule type" value="Genomic_DNA"/>
</dbReference>
<dbReference type="Gene3D" id="2.60.40.2620">
    <property type="entry name" value="Fimbrillin-like"/>
    <property type="match status" value="1"/>
</dbReference>
<gene>
    <name evidence="1" type="ORF">IAB93_07975</name>
</gene>
<sequence length="519" mass="56703">MSALSSCSVNGDDSSGSYEEIGVFSVTASGFTGDNGVADGLFGFEDGDCIGLFAVNDGAIEIDNLCLKAVKTDEGMAWTVSSGDTLFNSEASYYAYFPYAESLPEDVNAEATDALGFFADMIHVWEPASDQSDLHGGFRKSNLMTGSGTLSEGTLVLDMVPRMQLCVFELPGIRYRFTNTDYSLTDYSVPSRMVYSGFSPYENGTKSYYIVNPYLQNSVEGAYYSGGEETEWTFSVSDPGGCSVLEIGGGYSEIEHNLQIGDFFLADGSLMSKDTDESEVKSADVIGIVFMLDPSRIGEAEKEALGGDAHALVVSPMNSLDSYMRWYTNYDDLTFSRDESEVGLPAVLSEGNPSATFLNADSDISGYRNTHLIITERAEDVEKGYYTPFKSAVDFAQEAGGPVDGLNTTGWFFPSYGQMMDVFRAFSGCELGVDEYFYEWGDEWYWSIPGAGDFSEILNAAASKISDDRKNDLQLGEIFWTSTPVDDSRACNIGFSVDYVDCIYEYKSNGGFLRPVLAF</sequence>
<evidence type="ECO:0008006" key="3">
    <source>
        <dbReference type="Google" id="ProtNLM"/>
    </source>
</evidence>
<reference evidence="1" key="1">
    <citation type="submission" date="2020-10" db="EMBL/GenBank/DDBJ databases">
        <authorList>
            <person name="Gilroy R."/>
        </authorList>
    </citation>
    <scope>NUCLEOTIDE SEQUENCE</scope>
    <source>
        <strain evidence="1">10037</strain>
    </source>
</reference>
<dbReference type="Proteomes" id="UP000823597">
    <property type="component" value="Unassembled WGS sequence"/>
</dbReference>
<dbReference type="Gene3D" id="2.60.40.3570">
    <property type="match status" value="1"/>
</dbReference>
<name>A0A9D9I4Q5_9BACT</name>
<dbReference type="AlphaFoldDB" id="A0A9D9I4Q5"/>
<organism evidence="1 2">
    <name type="scientific">Candidatus Merdivivens pullistercoris</name>
    <dbReference type="NCBI Taxonomy" id="2840873"/>
    <lineage>
        <taxon>Bacteria</taxon>
        <taxon>Pseudomonadati</taxon>
        <taxon>Bacteroidota</taxon>
        <taxon>Bacteroidia</taxon>
        <taxon>Bacteroidales</taxon>
        <taxon>Muribaculaceae</taxon>
        <taxon>Muribaculaceae incertae sedis</taxon>
        <taxon>Candidatus Merdivivens</taxon>
    </lineage>
</organism>
<protein>
    <recommendedName>
        <fullName evidence="3">DUF1566 domain-containing protein</fullName>
    </recommendedName>
</protein>
<comment type="caution">
    <text evidence="1">The sequence shown here is derived from an EMBL/GenBank/DDBJ whole genome shotgun (WGS) entry which is preliminary data.</text>
</comment>
<evidence type="ECO:0000313" key="2">
    <source>
        <dbReference type="Proteomes" id="UP000823597"/>
    </source>
</evidence>
<evidence type="ECO:0000313" key="1">
    <source>
        <dbReference type="EMBL" id="MBO8465914.1"/>
    </source>
</evidence>
<dbReference type="InterPro" id="IPR042278">
    <property type="entry name" value="Mfa-like_1_N"/>
</dbReference>
<reference evidence="1" key="2">
    <citation type="journal article" date="2021" name="PeerJ">
        <title>Extensive microbial diversity within the chicken gut microbiome revealed by metagenomics and culture.</title>
        <authorList>
            <person name="Gilroy R."/>
            <person name="Ravi A."/>
            <person name="Getino M."/>
            <person name="Pursley I."/>
            <person name="Horton D.L."/>
            <person name="Alikhan N.F."/>
            <person name="Baker D."/>
            <person name="Gharbi K."/>
            <person name="Hall N."/>
            <person name="Watson M."/>
            <person name="Adriaenssens E.M."/>
            <person name="Foster-Nyarko E."/>
            <person name="Jarju S."/>
            <person name="Secka A."/>
            <person name="Antonio M."/>
            <person name="Oren A."/>
            <person name="Chaudhuri R.R."/>
            <person name="La Ragione R."/>
            <person name="Hildebrand F."/>
            <person name="Pallen M.J."/>
        </authorList>
    </citation>
    <scope>NUCLEOTIDE SEQUENCE</scope>
    <source>
        <strain evidence="1">10037</strain>
    </source>
</reference>
<accession>A0A9D9I4Q5</accession>
<dbReference type="CDD" id="cd13120">
    <property type="entry name" value="BF2867_like_N"/>
    <property type="match status" value="1"/>
</dbReference>
<proteinExistence type="predicted"/>